<dbReference type="Pfam" id="PF04892">
    <property type="entry name" value="VanZ"/>
    <property type="match status" value="1"/>
</dbReference>
<evidence type="ECO:0000313" key="2">
    <source>
        <dbReference type="EMBL" id="MEY8043144.1"/>
    </source>
</evidence>
<accession>A0ABV4CPW0</accession>
<proteinExistence type="predicted"/>
<dbReference type="InterPro" id="IPR006976">
    <property type="entry name" value="VanZ-like"/>
</dbReference>
<keyword evidence="3" id="KW-1185">Reference proteome</keyword>
<evidence type="ECO:0000313" key="3">
    <source>
        <dbReference type="Proteomes" id="UP001564626"/>
    </source>
</evidence>
<organism evidence="2 3">
    <name type="scientific">Saccharopolyspora cebuensis</name>
    <dbReference type="NCBI Taxonomy" id="418759"/>
    <lineage>
        <taxon>Bacteria</taxon>
        <taxon>Bacillati</taxon>
        <taxon>Actinomycetota</taxon>
        <taxon>Actinomycetes</taxon>
        <taxon>Pseudonocardiales</taxon>
        <taxon>Pseudonocardiaceae</taxon>
        <taxon>Saccharopolyspora</taxon>
    </lineage>
</organism>
<feature type="domain" description="VanZ-like" evidence="1">
    <location>
        <begin position="26"/>
        <end position="93"/>
    </location>
</feature>
<dbReference type="RefSeq" id="WP_345368234.1">
    <property type="nucleotide sequence ID" value="NZ_BAABII010000027.1"/>
</dbReference>
<evidence type="ECO:0000259" key="1">
    <source>
        <dbReference type="Pfam" id="PF04892"/>
    </source>
</evidence>
<reference evidence="2 3" key="1">
    <citation type="submission" date="2024-08" db="EMBL/GenBank/DDBJ databases">
        <title>Genome mining of Saccharopolyspora cebuensis PGLac3 from Nigerian medicinal plant.</title>
        <authorList>
            <person name="Ezeobiora C.E."/>
            <person name="Igbokwe N.H."/>
            <person name="Amin D.H."/>
            <person name="Mendie U.E."/>
        </authorList>
    </citation>
    <scope>NUCLEOTIDE SEQUENCE [LARGE SCALE GENOMIC DNA]</scope>
    <source>
        <strain evidence="2 3">PGLac3</strain>
    </source>
</reference>
<dbReference type="EMBL" id="JBGEHV010000079">
    <property type="protein sequence ID" value="MEY8043144.1"/>
    <property type="molecule type" value="Genomic_DNA"/>
</dbReference>
<sequence>MILISVVILFTPASGVPTAPAGTDKLVHLALFTALSATGRRAGFGAPALAAALLGYAAGSEVLQGVLPLGRSADPLDVAVNALGIALGLLVAFGARRLGDWWDGR</sequence>
<comment type="caution">
    <text evidence="2">The sequence shown here is derived from an EMBL/GenBank/DDBJ whole genome shotgun (WGS) entry which is preliminary data.</text>
</comment>
<gene>
    <name evidence="2" type="ORF">AB8O55_27360</name>
</gene>
<protein>
    <submittedName>
        <fullName evidence="2">VanZ family protein</fullName>
    </submittedName>
</protein>
<dbReference type="Proteomes" id="UP001564626">
    <property type="component" value="Unassembled WGS sequence"/>
</dbReference>
<dbReference type="PANTHER" id="PTHR28008:SF1">
    <property type="entry name" value="DOMAIN PROTEIN, PUTATIVE (AFU_ORTHOLOGUE AFUA_3G10980)-RELATED"/>
    <property type="match status" value="1"/>
</dbReference>
<dbReference type="PANTHER" id="PTHR28008">
    <property type="entry name" value="DOMAIN PROTEIN, PUTATIVE (AFU_ORTHOLOGUE AFUA_3G10980)-RELATED"/>
    <property type="match status" value="1"/>
</dbReference>
<name>A0ABV4CPW0_9PSEU</name>